<evidence type="ECO:0000313" key="4">
    <source>
        <dbReference type="EMBL" id="MDI4649651.1"/>
    </source>
</evidence>
<comment type="caution">
    <text evidence="4">The sequence shown here is derived from an EMBL/GenBank/DDBJ whole genome shotgun (WGS) entry which is preliminary data.</text>
</comment>
<evidence type="ECO:0000313" key="5">
    <source>
        <dbReference type="Proteomes" id="UP001161691"/>
    </source>
</evidence>
<reference evidence="4" key="1">
    <citation type="submission" date="2023-04" db="EMBL/GenBank/DDBJ databases">
        <title>Comparative genomic analysis of Cohnella hashimotonis sp. nov., isolated from the International Space Station.</title>
        <authorList>
            <person name="Venkateswaran K."/>
            <person name="Simpson A."/>
        </authorList>
    </citation>
    <scope>NUCLEOTIDE SEQUENCE</scope>
    <source>
        <strain evidence="4">F6_2S_P_1</strain>
    </source>
</reference>
<dbReference type="Gene3D" id="1.10.357.10">
    <property type="entry name" value="Tetracycline Repressor, domain 2"/>
    <property type="match status" value="1"/>
</dbReference>
<proteinExistence type="predicted"/>
<dbReference type="SUPFAM" id="SSF46689">
    <property type="entry name" value="Homeodomain-like"/>
    <property type="match status" value="1"/>
</dbReference>
<dbReference type="Pfam" id="PF00440">
    <property type="entry name" value="TetR_N"/>
    <property type="match status" value="1"/>
</dbReference>
<dbReference type="EMBL" id="JAGRPV010000001">
    <property type="protein sequence ID" value="MDI4649651.1"/>
    <property type="molecule type" value="Genomic_DNA"/>
</dbReference>
<gene>
    <name evidence="4" type="ORF">KB449_32285</name>
</gene>
<evidence type="ECO:0000256" key="2">
    <source>
        <dbReference type="PROSITE-ProRule" id="PRU00335"/>
    </source>
</evidence>
<feature type="domain" description="HTH tetR-type" evidence="3">
    <location>
        <begin position="6"/>
        <end position="66"/>
    </location>
</feature>
<dbReference type="PROSITE" id="PS50977">
    <property type="entry name" value="HTH_TETR_2"/>
    <property type="match status" value="1"/>
</dbReference>
<protein>
    <submittedName>
        <fullName evidence="4">TetR/AcrR family transcriptional regulator</fullName>
    </submittedName>
</protein>
<dbReference type="InterPro" id="IPR009057">
    <property type="entry name" value="Homeodomain-like_sf"/>
</dbReference>
<feature type="DNA-binding region" description="H-T-H motif" evidence="2">
    <location>
        <begin position="29"/>
        <end position="48"/>
    </location>
</feature>
<dbReference type="RefSeq" id="WP_282912263.1">
    <property type="nucleotide sequence ID" value="NZ_JAGRPV010000001.1"/>
</dbReference>
<sequence>MGRKQLYTESELLDVTKRLVLNHGYDGFHLKMLSEHLPGARSTIYQYYANKEEIVAACMKRVISNVYDKVSKVDESDAMGALQDVLAIYVEESKLHQLLGDANKINANNSEAAARDLAFVENAHLDLKAQLVRLIEQAQQAGMLRKEFPLPVLVGTFFHLFNTPNMLEVPPAQWSRLLFDMWVGGARGR</sequence>
<dbReference type="InterPro" id="IPR001647">
    <property type="entry name" value="HTH_TetR"/>
</dbReference>
<organism evidence="4 5">
    <name type="scientific">Cohnella hashimotonis</name>
    <dbReference type="NCBI Taxonomy" id="2826895"/>
    <lineage>
        <taxon>Bacteria</taxon>
        <taxon>Bacillati</taxon>
        <taxon>Bacillota</taxon>
        <taxon>Bacilli</taxon>
        <taxon>Bacillales</taxon>
        <taxon>Paenibacillaceae</taxon>
        <taxon>Cohnella</taxon>
    </lineage>
</organism>
<keyword evidence="5" id="KW-1185">Reference proteome</keyword>
<accession>A0ABT6TT15</accession>
<dbReference type="Proteomes" id="UP001161691">
    <property type="component" value="Unassembled WGS sequence"/>
</dbReference>
<keyword evidence="1 2" id="KW-0238">DNA-binding</keyword>
<name>A0ABT6TT15_9BACL</name>
<evidence type="ECO:0000259" key="3">
    <source>
        <dbReference type="PROSITE" id="PS50977"/>
    </source>
</evidence>
<dbReference type="Gene3D" id="1.10.10.60">
    <property type="entry name" value="Homeodomain-like"/>
    <property type="match status" value="1"/>
</dbReference>
<evidence type="ECO:0000256" key="1">
    <source>
        <dbReference type="ARBA" id="ARBA00023125"/>
    </source>
</evidence>